<feature type="compositionally biased region" description="Basic residues" evidence="1">
    <location>
        <begin position="1"/>
        <end position="12"/>
    </location>
</feature>
<name>A0A6J4TJT5_9BACT</name>
<dbReference type="EMBL" id="CADCWE010000029">
    <property type="protein sequence ID" value="CAA9525431.1"/>
    <property type="molecule type" value="Genomic_DNA"/>
</dbReference>
<feature type="compositionally biased region" description="Basic and acidic residues" evidence="1">
    <location>
        <begin position="179"/>
        <end position="188"/>
    </location>
</feature>
<accession>A0A6J4TJT5</accession>
<sequence length="379" mass="40466">GTVRRDRGRRRHDGIGRRLGAGHAGRSHAGAGAVPPRPRPRQPRRPNPDHPPRLRRVSRVRATRAARRRAVAGTRRHRRHPSPPPHRRPRDERTGGRSRAVGAAQRDRTRPAARVANPGRGPAAMAGLGHRRRLGSLLHAGCRVPDHRTVAALAPPRGGAAGSRVPGRGAGARLGGNPGRDRRADGSGRLRGGTADRHRRGVGRVDAGGTRIAADRAAENALVVGGGGPGAVRPRTVPGLYRRVGGGRCLRVPAARRTGAEGGAPLRRRTVRPRCDRPDRPRRGETGGGPVRPPPLARGLGPGDLQRRLLVHRDSGPRFRGRPASGAAQRRDRRRVLRPRLQIYPGHRRGTGGAGVRPRAPAVSPVGDRPVRGRGAGRV</sequence>
<feature type="compositionally biased region" description="Gly residues" evidence="1">
    <location>
        <begin position="168"/>
        <end position="178"/>
    </location>
</feature>
<evidence type="ECO:0000256" key="1">
    <source>
        <dbReference type="SAM" id="MobiDB-lite"/>
    </source>
</evidence>
<protein>
    <submittedName>
        <fullName evidence="2">Sarcosine oxidase( )</fullName>
        <ecNumber evidence="2">1.5.3.1</ecNumber>
    </submittedName>
</protein>
<feature type="compositionally biased region" description="Low complexity" evidence="1">
    <location>
        <begin position="153"/>
        <end position="167"/>
    </location>
</feature>
<proteinExistence type="predicted"/>
<evidence type="ECO:0000313" key="2">
    <source>
        <dbReference type="EMBL" id="CAA9525431.1"/>
    </source>
</evidence>
<feature type="region of interest" description="Disordered" evidence="1">
    <location>
        <begin position="1"/>
        <end position="127"/>
    </location>
</feature>
<organism evidence="2">
    <name type="scientific">uncultured Thermomicrobiales bacterium</name>
    <dbReference type="NCBI Taxonomy" id="1645740"/>
    <lineage>
        <taxon>Bacteria</taxon>
        <taxon>Pseudomonadati</taxon>
        <taxon>Thermomicrobiota</taxon>
        <taxon>Thermomicrobia</taxon>
        <taxon>Thermomicrobiales</taxon>
        <taxon>environmental samples</taxon>
    </lineage>
</organism>
<dbReference type="EC" id="1.5.3.1" evidence="2"/>
<feature type="region of interest" description="Disordered" evidence="1">
    <location>
        <begin position="255"/>
        <end position="379"/>
    </location>
</feature>
<feature type="non-terminal residue" evidence="2">
    <location>
        <position position="379"/>
    </location>
</feature>
<feature type="compositionally biased region" description="Basic and acidic residues" evidence="1">
    <location>
        <begin position="305"/>
        <end position="317"/>
    </location>
</feature>
<keyword evidence="2" id="KW-0560">Oxidoreductase</keyword>
<feature type="non-terminal residue" evidence="2">
    <location>
        <position position="1"/>
    </location>
</feature>
<feature type="compositionally biased region" description="Basic residues" evidence="1">
    <location>
        <begin position="53"/>
        <end position="88"/>
    </location>
</feature>
<dbReference type="AlphaFoldDB" id="A0A6J4TJT5"/>
<dbReference type="GO" id="GO:0008115">
    <property type="term" value="F:sarcosine oxidase activity"/>
    <property type="evidence" value="ECO:0007669"/>
    <property type="project" value="UniProtKB-EC"/>
</dbReference>
<feature type="compositionally biased region" description="Basic and acidic residues" evidence="1">
    <location>
        <begin position="273"/>
        <end position="285"/>
    </location>
</feature>
<gene>
    <name evidence="2" type="ORF">AVDCRST_MAG73-460</name>
</gene>
<reference evidence="2" key="1">
    <citation type="submission" date="2020-02" db="EMBL/GenBank/DDBJ databases">
        <authorList>
            <person name="Meier V. D."/>
        </authorList>
    </citation>
    <scope>NUCLEOTIDE SEQUENCE</scope>
    <source>
        <strain evidence="2">AVDCRST_MAG73</strain>
    </source>
</reference>
<feature type="region of interest" description="Disordered" evidence="1">
    <location>
        <begin position="153"/>
        <end position="202"/>
    </location>
</feature>